<comment type="caution">
    <text evidence="4">The sequence shown here is derived from an EMBL/GenBank/DDBJ whole genome shotgun (WGS) entry which is preliminary data.</text>
</comment>
<dbReference type="Pfam" id="PF03101">
    <property type="entry name" value="FAR1"/>
    <property type="match status" value="1"/>
</dbReference>
<keyword evidence="5" id="KW-1185">Reference proteome</keyword>
<evidence type="ECO:0000259" key="2">
    <source>
        <dbReference type="Pfam" id="PF03101"/>
    </source>
</evidence>
<feature type="region of interest" description="Disordered" evidence="1">
    <location>
        <begin position="1"/>
        <end position="67"/>
    </location>
</feature>
<evidence type="ECO:0000259" key="3">
    <source>
        <dbReference type="Pfam" id="PF10551"/>
    </source>
</evidence>
<organism evidence="4 5">
    <name type="scientific">Arachis hypogaea</name>
    <name type="common">Peanut</name>
    <dbReference type="NCBI Taxonomy" id="3818"/>
    <lineage>
        <taxon>Eukaryota</taxon>
        <taxon>Viridiplantae</taxon>
        <taxon>Streptophyta</taxon>
        <taxon>Embryophyta</taxon>
        <taxon>Tracheophyta</taxon>
        <taxon>Spermatophyta</taxon>
        <taxon>Magnoliopsida</taxon>
        <taxon>eudicotyledons</taxon>
        <taxon>Gunneridae</taxon>
        <taxon>Pentapetalae</taxon>
        <taxon>rosids</taxon>
        <taxon>fabids</taxon>
        <taxon>Fabales</taxon>
        <taxon>Fabaceae</taxon>
        <taxon>Papilionoideae</taxon>
        <taxon>50 kb inversion clade</taxon>
        <taxon>dalbergioids sensu lato</taxon>
        <taxon>Dalbergieae</taxon>
        <taxon>Pterocarpus clade</taxon>
        <taxon>Arachis</taxon>
    </lineage>
</organism>
<evidence type="ECO:0000256" key="1">
    <source>
        <dbReference type="SAM" id="MobiDB-lite"/>
    </source>
</evidence>
<gene>
    <name evidence="4" type="ORF">Ahy_B08g093135</name>
</gene>
<feature type="compositionally biased region" description="Acidic residues" evidence="1">
    <location>
        <begin position="1"/>
        <end position="12"/>
    </location>
</feature>
<dbReference type="InterPro" id="IPR018289">
    <property type="entry name" value="MULE_transposase_dom"/>
</dbReference>
<proteinExistence type="predicted"/>
<dbReference type="Proteomes" id="UP000289738">
    <property type="component" value="Chromosome B08"/>
</dbReference>
<feature type="domain" description="MULE transposase" evidence="3">
    <location>
        <begin position="283"/>
        <end position="377"/>
    </location>
</feature>
<evidence type="ECO:0000313" key="5">
    <source>
        <dbReference type="Proteomes" id="UP000289738"/>
    </source>
</evidence>
<dbReference type="AlphaFoldDB" id="A0A444Y5F2"/>
<protein>
    <submittedName>
        <fullName evidence="4">Uncharacterized protein</fullName>
    </submittedName>
</protein>
<dbReference type="Pfam" id="PF10551">
    <property type="entry name" value="MULE"/>
    <property type="match status" value="1"/>
</dbReference>
<dbReference type="PANTHER" id="PTHR47718">
    <property type="entry name" value="OS01G0519700 PROTEIN"/>
    <property type="match status" value="1"/>
</dbReference>
<sequence>MSDSESDLDDGNTSELSSHWTDGWSTDSGDGDDLNGLEERLTEEGDSGHADSEYKGRDGGESDKHASTEDHANFENVMGTQFNCPDPVIGSVLLHAEFNGIGDAYASYVAYAKGIGFAVRKGDSIKDEEGNIVRKFFYCNRQGLREKKHYERVDRKMTHKPEMRTNCNAKLVVFLDKSCGKWRTKTLVKEHNHELAPQEFTNVIAPHRKIPEGHKAHIHSMHEAGQSRIVEGDAVAAISYLKGKAELDPMAVVQYSYCVEKHLGHLFWSDDNMQRDYECFGDVLVFDSTYRKNLYNRPLVIFSGTNHHRQTIIFGFGLLEDEKISSYKWLLSSFLEVMRHKEPKVVVTNDDESMREAIRCEFPNAIHRLCTWHLARNAVVNIKDKNFCAAFKTVVYDHFDVEEFEKYWVDMIMSFGLEDNDWVAKTYEKREMWANAYLCEKFCAGIRTTSRCEGINSSLKKFIKSKNCILELVENLDRVVKDYRNNEFIADYKTLYSNPVLTMGLETLEKSMSMFYMRKIFYEMQKQIEGVRALLVLHRDSIGGTEKFMFRKWCKDAKVADSNSQHASVNPTDGFRVRYGALWSACLSLCFTAAQCTETYNTAMTEVARMSMEFKSLGGTGQRSSRVQARVDETHILDPKVIRSKGAPRGSTNANNGRRCRLCLGLGHDRRNCTAMNDDVVDEDGGSGCRPVYNFGKRSR</sequence>
<dbReference type="EMBL" id="SDMP01000018">
    <property type="protein sequence ID" value="RYQ97129.1"/>
    <property type="molecule type" value="Genomic_DNA"/>
</dbReference>
<accession>A0A444Y5F2</accession>
<feature type="domain" description="FAR1" evidence="2">
    <location>
        <begin position="108"/>
        <end position="197"/>
    </location>
</feature>
<feature type="compositionally biased region" description="Basic and acidic residues" evidence="1">
    <location>
        <begin position="37"/>
        <end position="67"/>
    </location>
</feature>
<reference evidence="4 5" key="1">
    <citation type="submission" date="2019-01" db="EMBL/GenBank/DDBJ databases">
        <title>Sequencing of cultivated peanut Arachis hypogaea provides insights into genome evolution and oil improvement.</title>
        <authorList>
            <person name="Chen X."/>
        </authorList>
    </citation>
    <scope>NUCLEOTIDE SEQUENCE [LARGE SCALE GENOMIC DNA]</scope>
    <source>
        <strain evidence="5">cv. Fuhuasheng</strain>
        <tissue evidence="4">Leaves</tissue>
    </source>
</reference>
<dbReference type="PANTHER" id="PTHR47718:SF15">
    <property type="entry name" value="PROTEIN FAR1-RELATED SEQUENCE 5-LIKE"/>
    <property type="match status" value="1"/>
</dbReference>
<evidence type="ECO:0000313" key="4">
    <source>
        <dbReference type="EMBL" id="RYQ97129.1"/>
    </source>
</evidence>
<name>A0A444Y5F2_ARAHY</name>
<dbReference type="STRING" id="3818.A0A444Y5F2"/>
<dbReference type="InterPro" id="IPR004330">
    <property type="entry name" value="FAR1_DNA_bnd_dom"/>
</dbReference>